<keyword evidence="2" id="KW-0812">Transmembrane</keyword>
<organism evidence="3 4">
    <name type="scientific">Orbilia oligospora</name>
    <name type="common">Nematode-trapping fungus</name>
    <name type="synonym">Arthrobotrys oligospora</name>
    <dbReference type="NCBI Taxonomy" id="2813651"/>
    <lineage>
        <taxon>Eukaryota</taxon>
        <taxon>Fungi</taxon>
        <taxon>Dikarya</taxon>
        <taxon>Ascomycota</taxon>
        <taxon>Pezizomycotina</taxon>
        <taxon>Orbiliomycetes</taxon>
        <taxon>Orbiliales</taxon>
        <taxon>Orbiliaceae</taxon>
        <taxon>Orbilia</taxon>
    </lineage>
</organism>
<evidence type="ECO:0000313" key="3">
    <source>
        <dbReference type="EMBL" id="KAF3111302.1"/>
    </source>
</evidence>
<comment type="caution">
    <text evidence="3">The sequence shown here is derived from an EMBL/GenBank/DDBJ whole genome shotgun (WGS) entry which is preliminary data.</text>
</comment>
<dbReference type="Proteomes" id="UP000475325">
    <property type="component" value="Unassembled WGS sequence"/>
</dbReference>
<protein>
    <submittedName>
        <fullName evidence="3">Uncharacterized protein</fullName>
    </submittedName>
</protein>
<keyword evidence="2" id="KW-0472">Membrane</keyword>
<dbReference type="AlphaFoldDB" id="A0A7C8NVP1"/>
<feature type="region of interest" description="Disordered" evidence="1">
    <location>
        <begin position="1"/>
        <end position="46"/>
    </location>
</feature>
<reference evidence="3 4" key="1">
    <citation type="submission" date="2019-06" db="EMBL/GenBank/DDBJ databases">
        <authorList>
            <person name="Palmer J.M."/>
        </authorList>
    </citation>
    <scope>NUCLEOTIDE SEQUENCE [LARGE SCALE GENOMIC DNA]</scope>
    <source>
        <strain evidence="3 4">TWF102</strain>
    </source>
</reference>
<accession>A0A7C8NVP1</accession>
<sequence length="149" mass="17065">MSTTSYRSRAGTPDSDQTRVETGTPDSDQTRVETGAPDSDQTRVETDTIEQWARAGISLRMAFSLEERNETYLEAILQEIKKMQDDMEKQERTVNRYFISIGFGVSTGLLIQFFILFLLVLVDNESRTKLKSNPGKIRYILEPIYTPEE</sequence>
<dbReference type="EMBL" id="WIQW01000004">
    <property type="protein sequence ID" value="KAF3111302.1"/>
    <property type="molecule type" value="Genomic_DNA"/>
</dbReference>
<gene>
    <name evidence="3" type="ORF">TWF102_006975</name>
</gene>
<evidence type="ECO:0000313" key="4">
    <source>
        <dbReference type="Proteomes" id="UP000475325"/>
    </source>
</evidence>
<keyword evidence="2" id="KW-1133">Transmembrane helix</keyword>
<feature type="transmembrane region" description="Helical" evidence="2">
    <location>
        <begin position="97"/>
        <end position="122"/>
    </location>
</feature>
<evidence type="ECO:0000256" key="1">
    <source>
        <dbReference type="SAM" id="MobiDB-lite"/>
    </source>
</evidence>
<evidence type="ECO:0000256" key="2">
    <source>
        <dbReference type="SAM" id="Phobius"/>
    </source>
</evidence>
<name>A0A7C8NVP1_ORBOL</name>
<proteinExistence type="predicted"/>